<dbReference type="AlphaFoldDB" id="A0A561UFW8"/>
<feature type="compositionally biased region" description="Pro residues" evidence="1">
    <location>
        <begin position="159"/>
        <end position="168"/>
    </location>
</feature>
<dbReference type="EMBL" id="VIWT01000001">
    <property type="protein sequence ID" value="TWF98254.1"/>
    <property type="molecule type" value="Genomic_DNA"/>
</dbReference>
<dbReference type="Proteomes" id="UP000317940">
    <property type="component" value="Unassembled WGS sequence"/>
</dbReference>
<name>A0A561UFW8_9ACTN</name>
<evidence type="ECO:0000256" key="1">
    <source>
        <dbReference type="SAM" id="MobiDB-lite"/>
    </source>
</evidence>
<accession>A0A561UFW8</accession>
<proteinExistence type="predicted"/>
<evidence type="ECO:0000313" key="3">
    <source>
        <dbReference type="EMBL" id="TWF98254.1"/>
    </source>
</evidence>
<keyword evidence="2" id="KW-0732">Signal</keyword>
<comment type="caution">
    <text evidence="3">The sequence shown here is derived from an EMBL/GenBank/DDBJ whole genome shotgun (WGS) entry which is preliminary data.</text>
</comment>
<protein>
    <submittedName>
        <fullName evidence="3">Uncharacterized protein</fullName>
    </submittedName>
</protein>
<feature type="region of interest" description="Disordered" evidence="1">
    <location>
        <begin position="150"/>
        <end position="176"/>
    </location>
</feature>
<feature type="chain" id="PRO_5038334563" evidence="2">
    <location>
        <begin position="17"/>
        <end position="190"/>
    </location>
</feature>
<reference evidence="3 4" key="1">
    <citation type="submission" date="2019-06" db="EMBL/GenBank/DDBJ databases">
        <title>Sequencing the genomes of 1000 actinobacteria strains.</title>
        <authorList>
            <person name="Klenk H.-P."/>
        </authorList>
    </citation>
    <scope>NUCLEOTIDE SEQUENCE [LARGE SCALE GENOMIC DNA]</scope>
    <source>
        <strain evidence="3 4">DSM 44826</strain>
    </source>
</reference>
<dbReference type="OrthoDB" id="3867807at2"/>
<gene>
    <name evidence="3" type="ORF">FHX73_112060</name>
</gene>
<dbReference type="RefSeq" id="WP_145904717.1">
    <property type="nucleotide sequence ID" value="NZ_BAAAMZ010000031.1"/>
</dbReference>
<feature type="signal peptide" evidence="2">
    <location>
        <begin position="1"/>
        <end position="16"/>
    </location>
</feature>
<evidence type="ECO:0000256" key="2">
    <source>
        <dbReference type="SAM" id="SignalP"/>
    </source>
</evidence>
<sequence length="190" mass="20142">MKASKSLALFTLVALAVGCHSTHTPSESTSVLAPSDARAKLTALLDDTFAAVSPPLKFRESWPDVTENDAPEGTANVSLDRFVLTKVDRGKYGALLGLVERHWKARGYTIESVNTDVSMPGIFARTPDRSAVQLTVGAPGNITVTANVSPIDVADSTPPGGPYGPRPVEPTAANGNLDILPTYDDPFWSH</sequence>
<evidence type="ECO:0000313" key="4">
    <source>
        <dbReference type="Proteomes" id="UP000317940"/>
    </source>
</evidence>
<dbReference type="PROSITE" id="PS51257">
    <property type="entry name" value="PROKAR_LIPOPROTEIN"/>
    <property type="match status" value="1"/>
</dbReference>
<keyword evidence="4" id="KW-1185">Reference proteome</keyword>
<organism evidence="3 4">
    <name type="scientific">Kitasatospora viridis</name>
    <dbReference type="NCBI Taxonomy" id="281105"/>
    <lineage>
        <taxon>Bacteria</taxon>
        <taxon>Bacillati</taxon>
        <taxon>Actinomycetota</taxon>
        <taxon>Actinomycetes</taxon>
        <taxon>Kitasatosporales</taxon>
        <taxon>Streptomycetaceae</taxon>
        <taxon>Kitasatospora</taxon>
    </lineage>
</organism>